<organism evidence="1 2">
    <name type="scientific">Lasiodiplodia hormozganensis</name>
    <dbReference type="NCBI Taxonomy" id="869390"/>
    <lineage>
        <taxon>Eukaryota</taxon>
        <taxon>Fungi</taxon>
        <taxon>Dikarya</taxon>
        <taxon>Ascomycota</taxon>
        <taxon>Pezizomycotina</taxon>
        <taxon>Dothideomycetes</taxon>
        <taxon>Dothideomycetes incertae sedis</taxon>
        <taxon>Botryosphaeriales</taxon>
        <taxon>Botryosphaeriaceae</taxon>
        <taxon>Lasiodiplodia</taxon>
    </lineage>
</organism>
<evidence type="ECO:0000313" key="2">
    <source>
        <dbReference type="Proteomes" id="UP001175001"/>
    </source>
</evidence>
<dbReference type="Proteomes" id="UP001175001">
    <property type="component" value="Unassembled WGS sequence"/>
</dbReference>
<protein>
    <submittedName>
        <fullName evidence="1">Uncharacterized protein</fullName>
    </submittedName>
</protein>
<comment type="caution">
    <text evidence="1">The sequence shown here is derived from an EMBL/GenBank/DDBJ whole genome shotgun (WGS) entry which is preliminary data.</text>
</comment>
<evidence type="ECO:0000313" key="1">
    <source>
        <dbReference type="EMBL" id="KAK0642443.1"/>
    </source>
</evidence>
<proteinExistence type="predicted"/>
<accession>A0AA40CM29</accession>
<dbReference type="EMBL" id="JAUJDW010000074">
    <property type="protein sequence ID" value="KAK0642443.1"/>
    <property type="molecule type" value="Genomic_DNA"/>
</dbReference>
<keyword evidence="2" id="KW-1185">Reference proteome</keyword>
<name>A0AA40CM29_9PEZI</name>
<sequence>MSSKSVPPAPEANVQHAPRALENVLVQRVMAVLALMPSVNPVEEFYVGALVVPAKAMCHPFNISPRGIPASPLRDYSSPFEQTTHIHLAAAARLPSRTAQVAELRAAAASVFHFRKQVSKDQKR</sequence>
<reference evidence="1" key="1">
    <citation type="submission" date="2023-06" db="EMBL/GenBank/DDBJ databases">
        <title>Multi-omics analyses reveal the molecular pathogenesis toolkit of Lasiodiplodia hormozganensis, a cross-kingdom pathogen.</title>
        <authorList>
            <person name="Felix C."/>
            <person name="Meneses R."/>
            <person name="Goncalves M.F.M."/>
            <person name="Tilleman L."/>
            <person name="Duarte A.S."/>
            <person name="Jorrin-Novo J.V."/>
            <person name="Van De Peer Y."/>
            <person name="Deforce D."/>
            <person name="Van Nieuwerburgh F."/>
            <person name="Esteves A.C."/>
            <person name="Alves A."/>
        </authorList>
    </citation>
    <scope>NUCLEOTIDE SEQUENCE</scope>
    <source>
        <strain evidence="1">CBS 339.90</strain>
    </source>
</reference>
<dbReference type="AlphaFoldDB" id="A0AA40CM29"/>
<gene>
    <name evidence="1" type="ORF">DIS24_g9063</name>
</gene>